<feature type="binding site" evidence="12">
    <location>
        <position position="1277"/>
    </location>
    <ligand>
        <name>ATP</name>
        <dbReference type="ChEBI" id="CHEBI:30616"/>
    </ligand>
</feature>
<comment type="catalytic activity">
    <reaction evidence="11">
        <text>L-seryl-[protein] + ATP = O-phospho-L-seryl-[protein] + ADP + H(+)</text>
        <dbReference type="Rhea" id="RHEA:17989"/>
        <dbReference type="Rhea" id="RHEA-COMP:9863"/>
        <dbReference type="Rhea" id="RHEA-COMP:11604"/>
        <dbReference type="ChEBI" id="CHEBI:15378"/>
        <dbReference type="ChEBI" id="CHEBI:29999"/>
        <dbReference type="ChEBI" id="CHEBI:30616"/>
        <dbReference type="ChEBI" id="CHEBI:83421"/>
        <dbReference type="ChEBI" id="CHEBI:456216"/>
        <dbReference type="EC" id="2.7.11.12"/>
    </reaction>
</comment>
<dbReference type="PROSITE" id="PS00107">
    <property type="entry name" value="PROTEIN_KINASE_ATP"/>
    <property type="match status" value="1"/>
</dbReference>
<evidence type="ECO:0000259" key="15">
    <source>
        <dbReference type="PROSITE" id="PS50042"/>
    </source>
</evidence>
<dbReference type="PROSITE" id="PS50042">
    <property type="entry name" value="CNMP_BINDING_3"/>
    <property type="match status" value="3"/>
</dbReference>
<keyword evidence="5" id="KW-0808">Transferase</keyword>
<feature type="region of interest" description="Disordered" evidence="13">
    <location>
        <begin position="717"/>
        <end position="762"/>
    </location>
</feature>
<feature type="region of interest" description="Disordered" evidence="13">
    <location>
        <begin position="1204"/>
        <end position="1238"/>
    </location>
</feature>
<dbReference type="CDD" id="cd00038">
    <property type="entry name" value="CAP_ED"/>
    <property type="match status" value="4"/>
</dbReference>
<dbReference type="SUPFAM" id="SSF56112">
    <property type="entry name" value="Protein kinase-like (PK-like)"/>
    <property type="match status" value="1"/>
</dbReference>
<dbReference type="InterPro" id="IPR000595">
    <property type="entry name" value="cNMP-bd_dom"/>
</dbReference>
<feature type="region of interest" description="Disordered" evidence="13">
    <location>
        <begin position="777"/>
        <end position="817"/>
    </location>
</feature>
<feature type="compositionally biased region" description="Basic and acidic residues" evidence="13">
    <location>
        <begin position="555"/>
        <end position="565"/>
    </location>
</feature>
<evidence type="ECO:0000256" key="4">
    <source>
        <dbReference type="ARBA" id="ARBA00022535"/>
    </source>
</evidence>
<feature type="compositionally biased region" description="Low complexity" evidence="13">
    <location>
        <begin position="165"/>
        <end position="180"/>
    </location>
</feature>
<name>A0A7S3L968_9STRA</name>
<proteinExistence type="inferred from homology"/>
<feature type="region of interest" description="Disordered" evidence="13">
    <location>
        <begin position="555"/>
        <end position="589"/>
    </location>
</feature>
<dbReference type="Pfam" id="PF00069">
    <property type="entry name" value="Pkinase"/>
    <property type="match status" value="1"/>
</dbReference>
<dbReference type="EC" id="2.7.11.12" evidence="2"/>
<feature type="region of interest" description="Disordered" evidence="13">
    <location>
        <begin position="148"/>
        <end position="433"/>
    </location>
</feature>
<comment type="similarity">
    <text evidence="1">Belongs to the protein kinase superfamily. AGC Ser/Thr protein kinase family. cGMP subfamily.</text>
</comment>
<dbReference type="InterPro" id="IPR011009">
    <property type="entry name" value="Kinase-like_dom_sf"/>
</dbReference>
<dbReference type="InterPro" id="IPR008271">
    <property type="entry name" value="Ser/Thr_kinase_AS"/>
</dbReference>
<dbReference type="InterPro" id="IPR014710">
    <property type="entry name" value="RmlC-like_jellyroll"/>
</dbReference>
<feature type="compositionally biased region" description="Basic and acidic residues" evidence="13">
    <location>
        <begin position="393"/>
        <end position="406"/>
    </location>
</feature>
<feature type="compositionally biased region" description="Basic and acidic residues" evidence="13">
    <location>
        <begin position="217"/>
        <end position="311"/>
    </location>
</feature>
<keyword evidence="7" id="KW-0418">Kinase</keyword>
<keyword evidence="9" id="KW-0142">cGMP-binding</keyword>
<dbReference type="Pfam" id="PF00027">
    <property type="entry name" value="cNMP_binding"/>
    <property type="match status" value="1"/>
</dbReference>
<dbReference type="Gene3D" id="1.10.510.10">
    <property type="entry name" value="Transferase(Phosphotransferase) domain 1"/>
    <property type="match status" value="1"/>
</dbReference>
<feature type="compositionally biased region" description="Low complexity" evidence="13">
    <location>
        <begin position="486"/>
        <end position="502"/>
    </location>
</feature>
<keyword evidence="4" id="KW-0140">cGMP</keyword>
<protein>
    <recommendedName>
        <fullName evidence="2">cGMP-dependent protein kinase</fullName>
        <ecNumber evidence="2">2.7.11.12</ecNumber>
    </recommendedName>
</protein>
<comment type="catalytic activity">
    <reaction evidence="10">
        <text>L-threonyl-[protein] + ATP = O-phospho-L-threonyl-[protein] + ADP + H(+)</text>
        <dbReference type="Rhea" id="RHEA:46608"/>
        <dbReference type="Rhea" id="RHEA-COMP:11060"/>
        <dbReference type="Rhea" id="RHEA-COMP:11605"/>
        <dbReference type="ChEBI" id="CHEBI:15378"/>
        <dbReference type="ChEBI" id="CHEBI:30013"/>
        <dbReference type="ChEBI" id="CHEBI:30616"/>
        <dbReference type="ChEBI" id="CHEBI:61977"/>
        <dbReference type="ChEBI" id="CHEBI:456216"/>
        <dbReference type="EC" id="2.7.11.12"/>
    </reaction>
</comment>
<feature type="region of interest" description="Disordered" evidence="13">
    <location>
        <begin position="447"/>
        <end position="505"/>
    </location>
</feature>
<dbReference type="SUPFAM" id="SSF51206">
    <property type="entry name" value="cAMP-binding domain-like"/>
    <property type="match status" value="4"/>
</dbReference>
<evidence type="ECO:0000256" key="1">
    <source>
        <dbReference type="ARBA" id="ARBA00006352"/>
    </source>
</evidence>
<accession>A0A7S3L968</accession>
<evidence type="ECO:0000256" key="11">
    <source>
        <dbReference type="ARBA" id="ARBA00047462"/>
    </source>
</evidence>
<dbReference type="GO" id="GO:0004691">
    <property type="term" value="F:cAMP-dependent protein kinase activity"/>
    <property type="evidence" value="ECO:0007669"/>
    <property type="project" value="TreeGrafter"/>
</dbReference>
<feature type="domain" description="AGC-kinase C-terminal" evidence="16">
    <location>
        <begin position="1514"/>
        <end position="1571"/>
    </location>
</feature>
<evidence type="ECO:0000256" key="3">
    <source>
        <dbReference type="ARBA" id="ARBA00022527"/>
    </source>
</evidence>
<dbReference type="PROSITE" id="PS00108">
    <property type="entry name" value="PROTEIN_KINASE_ST"/>
    <property type="match status" value="1"/>
</dbReference>
<feature type="compositionally biased region" description="Polar residues" evidence="13">
    <location>
        <begin position="317"/>
        <end position="334"/>
    </location>
</feature>
<evidence type="ECO:0000256" key="13">
    <source>
        <dbReference type="SAM" id="MobiDB-lite"/>
    </source>
</evidence>
<evidence type="ECO:0000313" key="17">
    <source>
        <dbReference type="EMBL" id="CAE0413910.1"/>
    </source>
</evidence>
<feature type="compositionally biased region" description="Acidic residues" evidence="13">
    <location>
        <begin position="1212"/>
        <end position="1231"/>
    </location>
</feature>
<dbReference type="SMART" id="SM00220">
    <property type="entry name" value="S_TKc"/>
    <property type="match status" value="1"/>
</dbReference>
<evidence type="ECO:0000256" key="9">
    <source>
        <dbReference type="ARBA" id="ARBA00022992"/>
    </source>
</evidence>
<gene>
    <name evidence="17" type="ORF">ACOF00016_LOCUS11153</name>
</gene>
<dbReference type="GO" id="GO:0005524">
    <property type="term" value="F:ATP binding"/>
    <property type="evidence" value="ECO:0007669"/>
    <property type="project" value="UniProtKB-UniRule"/>
</dbReference>
<dbReference type="PROSITE" id="PS51285">
    <property type="entry name" value="AGC_KINASE_CTER"/>
    <property type="match status" value="1"/>
</dbReference>
<evidence type="ECO:0000256" key="8">
    <source>
        <dbReference type="ARBA" id="ARBA00022840"/>
    </source>
</evidence>
<dbReference type="GO" id="GO:0030553">
    <property type="term" value="F:cGMP binding"/>
    <property type="evidence" value="ECO:0007669"/>
    <property type="project" value="UniProtKB-KW"/>
</dbReference>
<dbReference type="SMART" id="SM00100">
    <property type="entry name" value="cNMP"/>
    <property type="match status" value="3"/>
</dbReference>
<dbReference type="PANTHER" id="PTHR24353:SF143">
    <property type="entry name" value="PROTEIN KINASE DOMAIN-CONTAINING PROTEIN"/>
    <property type="match status" value="1"/>
</dbReference>
<keyword evidence="8 12" id="KW-0067">ATP-binding</keyword>
<dbReference type="InterPro" id="IPR000719">
    <property type="entry name" value="Prot_kinase_dom"/>
</dbReference>
<keyword evidence="3" id="KW-0723">Serine/threonine-protein kinase</keyword>
<evidence type="ECO:0000259" key="14">
    <source>
        <dbReference type="PROSITE" id="PS50011"/>
    </source>
</evidence>
<dbReference type="Gene3D" id="2.60.120.10">
    <property type="entry name" value="Jelly Rolls"/>
    <property type="match status" value="4"/>
</dbReference>
<feature type="compositionally biased region" description="Low complexity" evidence="13">
    <location>
        <begin position="454"/>
        <end position="464"/>
    </location>
</feature>
<dbReference type="EMBL" id="HBIM01013841">
    <property type="protein sequence ID" value="CAE0413910.1"/>
    <property type="molecule type" value="Transcribed_RNA"/>
</dbReference>
<evidence type="ECO:0000256" key="2">
    <source>
        <dbReference type="ARBA" id="ARBA00012428"/>
    </source>
</evidence>
<evidence type="ECO:0000256" key="10">
    <source>
        <dbReference type="ARBA" id="ARBA00047298"/>
    </source>
</evidence>
<dbReference type="GO" id="GO:0004692">
    <property type="term" value="F:cGMP-dependent protein kinase activity"/>
    <property type="evidence" value="ECO:0007669"/>
    <property type="project" value="UniProtKB-EC"/>
</dbReference>
<feature type="domain" description="Protein kinase" evidence="14">
    <location>
        <begin position="1246"/>
        <end position="1513"/>
    </location>
</feature>
<dbReference type="InterPro" id="IPR018490">
    <property type="entry name" value="cNMP-bd_dom_sf"/>
</dbReference>
<dbReference type="GO" id="GO:0005952">
    <property type="term" value="C:cAMP-dependent protein kinase complex"/>
    <property type="evidence" value="ECO:0007669"/>
    <property type="project" value="TreeGrafter"/>
</dbReference>
<feature type="compositionally biased region" description="Low complexity" evidence="13">
    <location>
        <begin position="350"/>
        <end position="362"/>
    </location>
</feature>
<dbReference type="PANTHER" id="PTHR24353">
    <property type="entry name" value="CYCLIC NUCLEOTIDE-DEPENDENT PROTEIN KINASE"/>
    <property type="match status" value="1"/>
</dbReference>
<feature type="compositionally biased region" description="Basic and acidic residues" evidence="13">
    <location>
        <begin position="731"/>
        <end position="742"/>
    </location>
</feature>
<dbReference type="PROSITE" id="PS50011">
    <property type="entry name" value="PROTEIN_KINASE_DOM"/>
    <property type="match status" value="1"/>
</dbReference>
<feature type="domain" description="Cyclic nucleotide-binding" evidence="15">
    <location>
        <begin position="25"/>
        <end position="149"/>
    </location>
</feature>
<evidence type="ECO:0000256" key="6">
    <source>
        <dbReference type="ARBA" id="ARBA00022741"/>
    </source>
</evidence>
<dbReference type="InterPro" id="IPR000961">
    <property type="entry name" value="AGC-kinase_C"/>
</dbReference>
<evidence type="ECO:0000256" key="12">
    <source>
        <dbReference type="PROSITE-ProRule" id="PRU10141"/>
    </source>
</evidence>
<feature type="compositionally biased region" description="Basic and acidic residues" evidence="13">
    <location>
        <begin position="573"/>
        <end position="586"/>
    </location>
</feature>
<keyword evidence="6 12" id="KW-0547">Nucleotide-binding</keyword>
<dbReference type="InterPro" id="IPR017441">
    <property type="entry name" value="Protein_kinase_ATP_BS"/>
</dbReference>
<evidence type="ECO:0000256" key="5">
    <source>
        <dbReference type="ARBA" id="ARBA00022679"/>
    </source>
</evidence>
<evidence type="ECO:0000256" key="7">
    <source>
        <dbReference type="ARBA" id="ARBA00022777"/>
    </source>
</evidence>
<dbReference type="Gene3D" id="3.30.200.20">
    <property type="entry name" value="Phosphorylase Kinase, domain 1"/>
    <property type="match status" value="1"/>
</dbReference>
<organism evidence="17">
    <name type="scientific">Amphora coffeiformis</name>
    <dbReference type="NCBI Taxonomy" id="265554"/>
    <lineage>
        <taxon>Eukaryota</taxon>
        <taxon>Sar</taxon>
        <taxon>Stramenopiles</taxon>
        <taxon>Ochrophyta</taxon>
        <taxon>Bacillariophyta</taxon>
        <taxon>Bacillariophyceae</taxon>
        <taxon>Bacillariophycidae</taxon>
        <taxon>Thalassiophysales</taxon>
        <taxon>Catenulaceae</taxon>
        <taxon>Amphora</taxon>
    </lineage>
</organism>
<reference evidence="17" key="1">
    <citation type="submission" date="2021-01" db="EMBL/GenBank/DDBJ databases">
        <authorList>
            <person name="Corre E."/>
            <person name="Pelletier E."/>
            <person name="Niang G."/>
            <person name="Scheremetjew M."/>
            <person name="Finn R."/>
            <person name="Kale V."/>
            <person name="Holt S."/>
            <person name="Cochrane G."/>
            <person name="Meng A."/>
            <person name="Brown T."/>
            <person name="Cohen L."/>
        </authorList>
    </citation>
    <scope>NUCLEOTIDE SEQUENCE</scope>
    <source>
        <strain evidence="17">CCMP127</strain>
    </source>
</reference>
<evidence type="ECO:0000259" key="16">
    <source>
        <dbReference type="PROSITE" id="PS51285"/>
    </source>
</evidence>
<feature type="domain" description="Cyclic nucleotide-binding" evidence="15">
    <location>
        <begin position="828"/>
        <end position="946"/>
    </location>
</feature>
<sequence>MMGKKTKLNDHDLYELNFVLKCTQFLAGLSKDQIDELTKRAKCIEHAAGTSWLTEGTPTIPALYVILTGQAFLKREGEKAVVFFSSSRFGQELLQMAEGLADTELVPSPYSIQAKTDCRCAQITVSDMRKVFHVDKTTKGVAVEKLLRRKNNVKEKHSQQPPPKTTTKTATSYSTQSTAPMVKKKATTTTKQEKTKKSSSSPNQKIKKVSSAPSLVENDKKSIKDSSKQSSKDSSKDASKEPSKELSKQSSKESSKDSSKESSKESLKESSKESSKNKNTWDESFKEASEQSSKDKKSSKESSSRESSYETKKKKPSSSSHRANEEASSSVSCKDTTETIPMPPTAEVKTSSLMSTTTMTSTEPIATKPVAPTKTKEPSHTTTTTTTTLDSPEDIHSTNKKEDKLTTPKKGSFLKEKKVSSSDPSTCPAVSAATLSTTSTLPPVAVGRFKTSRRSSLNNTSTHSVDSTGVKKAPRRSSLFTGSLHQKPLASAPAAAPQSPKKITARSDMSWLKQNRNSPIKTTTHVVGKLGDSCFGCRLDDDSFGFLASSSHHSAGEADVIREVPSHPVPSRQRREESENGHTRESEDQEMDVFDLVLDPSAKMTLEESMQGSKLDGSMQGSKLSFEGSKTRFQISLSKFENANMENSLDASSRSFAPDVPRKMRIRPKIETPKQEEAVVVESVRTEAKAEIEEVEPTKPMQPISSFNDDAKLAIGENENLPDTTSPVKNDPPRSDKTDNKIGKISPTPMKDLPAPNKSTNRIGKLQSNFEARKIAHNTGENPPHRPRPPANVEQKPLKVKATYKPPQYEKSQQEERQISRALSSCFAFKSMPKKNMKALIAAFERQDVEAGTEVVSGQNVNDDNLYVVADGEVSVTVDNDHVASVKSGEIFGEENLFHAPTVKRDVSIVATMKTNLFKVNQKEYRSILQIETKALERRKRELLERLPCLRTTSQEDKRKIANVMKHATFDKGKSIPTEGEGGKMFYVIDEGTVRCCQKSDEAGRAVAAGHAFGEKPFVKPGSGEDSVQAIAETEVSAFFIDMASFEKAVGPVTNVMAVDREAQVKGLESIVRTNKALRFVKQKDFTELERRTLLSCFKDCSFEKGDIILEAKKEVPACLYFLRHGMVEAHGSGRQTTVNFIISGMVFAEKLFTSAKNANSDTGESPERFVAGEKCALSMLLVKDYLRIQKEFSQKKERAKAVIQAMRSSEESESSESESSDSESDGEDNTTVEKQKKESIKLENLEKKTILGEGGFGQVWLVKDMTASDPKGYALKIQSKHELILSGDAQVAVREKNIMAALSHPNVIKLLASYQDTDFLYFLLDLVQGGELYSLLWPVDGDGDDPVILPEDQAKFYALGIADALAHVHEKGFVYRDMKPENVMIDAQGYPVLVDFGLAKYIENGEKTFTLRGTPGYLPPECILNVGHSFSADHWSMGVLIYELLCGDSPFFFFGIEQVELYRSIAEDDYPAPKSLSAAAVSMIGGLLTKDPSMRLGSLEKGEIDIVNHEWFDGLDVYSMRQRKLEAPWKPNVKDPFDTSSFENWEDLEDKTKQNFPALQPKDAKIFEYF</sequence>
<feature type="domain" description="Cyclic nucleotide-binding" evidence="15">
    <location>
        <begin position="949"/>
        <end position="1057"/>
    </location>
</feature>